<comment type="caution">
    <text evidence="2">The sequence shown here is derived from an EMBL/GenBank/DDBJ whole genome shotgun (WGS) entry which is preliminary data.</text>
</comment>
<keyword evidence="1" id="KW-0472">Membrane</keyword>
<accession>A0A7J6S393</accession>
<protein>
    <submittedName>
        <fullName evidence="2">Uncharacterized protein</fullName>
    </submittedName>
</protein>
<feature type="transmembrane region" description="Helical" evidence="1">
    <location>
        <begin position="60"/>
        <end position="85"/>
    </location>
</feature>
<evidence type="ECO:0000313" key="3">
    <source>
        <dbReference type="Proteomes" id="UP000574390"/>
    </source>
</evidence>
<feature type="transmembrane region" description="Helical" evidence="1">
    <location>
        <begin position="35"/>
        <end position="54"/>
    </location>
</feature>
<organism evidence="2 3">
    <name type="scientific">Perkinsus olseni</name>
    <name type="common">Perkinsus atlanticus</name>
    <dbReference type="NCBI Taxonomy" id="32597"/>
    <lineage>
        <taxon>Eukaryota</taxon>
        <taxon>Sar</taxon>
        <taxon>Alveolata</taxon>
        <taxon>Perkinsozoa</taxon>
        <taxon>Perkinsea</taxon>
        <taxon>Perkinsida</taxon>
        <taxon>Perkinsidae</taxon>
        <taxon>Perkinsus</taxon>
    </lineage>
</organism>
<gene>
    <name evidence="2" type="ORF">FOZ62_018374</name>
</gene>
<feature type="non-terminal residue" evidence="2">
    <location>
        <position position="1"/>
    </location>
</feature>
<reference evidence="2 3" key="1">
    <citation type="submission" date="2020-04" db="EMBL/GenBank/DDBJ databases">
        <title>Perkinsus olseni comparative genomics.</title>
        <authorList>
            <person name="Bogema D.R."/>
        </authorList>
    </citation>
    <scope>NUCLEOTIDE SEQUENCE [LARGE SCALE GENOMIC DNA]</scope>
    <source>
        <strain evidence="2">ATCC PRA-205</strain>
    </source>
</reference>
<keyword evidence="1" id="KW-0812">Transmembrane</keyword>
<dbReference type="Proteomes" id="UP000574390">
    <property type="component" value="Unassembled WGS sequence"/>
</dbReference>
<proteinExistence type="predicted"/>
<sequence>IVLITLNFIAFRIYDGIPEDSLQVLVSSFIINKHLLCNLLGVDMGYVFGSALISDLDGFILTWMVQTALSMALGVSFVVSTLALLKNPPLLFSAIAGLAASAVTVIAFGPLVGLIVGTIVFTVTGA</sequence>
<evidence type="ECO:0000256" key="1">
    <source>
        <dbReference type="SAM" id="Phobius"/>
    </source>
</evidence>
<dbReference type="EMBL" id="JABANM010017880">
    <property type="protein sequence ID" value="KAF4727035.1"/>
    <property type="molecule type" value="Genomic_DNA"/>
</dbReference>
<feature type="transmembrane region" description="Helical" evidence="1">
    <location>
        <begin position="97"/>
        <end position="123"/>
    </location>
</feature>
<evidence type="ECO:0000313" key="2">
    <source>
        <dbReference type="EMBL" id="KAF4727035.1"/>
    </source>
</evidence>
<dbReference type="AlphaFoldDB" id="A0A7J6S393"/>
<keyword evidence="1" id="KW-1133">Transmembrane helix</keyword>
<name>A0A7J6S393_PEROL</name>